<gene>
    <name evidence="1" type="ORF">CKAN_00419700</name>
</gene>
<evidence type="ECO:0000313" key="1">
    <source>
        <dbReference type="EMBL" id="RWR75797.1"/>
    </source>
</evidence>
<protein>
    <submittedName>
        <fullName evidence="1">GIY-YIG nuclease superfamily</fullName>
    </submittedName>
</protein>
<sequence>MSKDLSLYNISGFCLLSPIHSILAYDATNRSELGIFVDKRLISIDFTNISKTPSSNGIRPLCVVERAPCGADGVVGGAEEEEEDLLVVMEMPRSLSWLPAEQISAGTENMELQAIKDTAISYTVQVALDAVKSCLQISGVGLFREVNVNVKIHKPIDFGLSEIPDGVTFQMHDLMHDLAHSVMENEYCVVHNGKSKDISPRTRHVSSDGLGILAASLTKAQMLRTYVICPEMASLPKELQRLSALKQLSIDGCPALEIRCKKDIGEDWDKIKHIPDMRIGTDRKGLMELS</sequence>
<name>A0A3S3MVV9_9MAGN</name>
<reference evidence="1 2" key="1">
    <citation type="journal article" date="2019" name="Nat. Plants">
        <title>Stout camphor tree genome fills gaps in understanding of flowering plant genome evolution.</title>
        <authorList>
            <person name="Chaw S.M."/>
            <person name="Liu Y.C."/>
            <person name="Wu Y.W."/>
            <person name="Wang H.Y."/>
            <person name="Lin C.I."/>
            <person name="Wu C.S."/>
            <person name="Ke H.M."/>
            <person name="Chang L.Y."/>
            <person name="Hsu C.Y."/>
            <person name="Yang H.T."/>
            <person name="Sudianto E."/>
            <person name="Hsu M.H."/>
            <person name="Wu K.P."/>
            <person name="Wang L.N."/>
            <person name="Leebens-Mack J.H."/>
            <person name="Tsai I.J."/>
        </authorList>
    </citation>
    <scope>NUCLEOTIDE SEQUENCE [LARGE SCALE GENOMIC DNA]</scope>
    <source>
        <strain evidence="2">cv. Chaw 1501</strain>
        <tissue evidence="1">Young leaves</tissue>
    </source>
</reference>
<dbReference type="AlphaFoldDB" id="A0A3S3MVV9"/>
<dbReference type="OrthoDB" id="1101105at2759"/>
<accession>A0A3S3MVV9</accession>
<dbReference type="Pfam" id="PF06697">
    <property type="entry name" value="DUF1191"/>
    <property type="match status" value="1"/>
</dbReference>
<comment type="caution">
    <text evidence="1">The sequence shown here is derived from an EMBL/GenBank/DDBJ whole genome shotgun (WGS) entry which is preliminary data.</text>
</comment>
<evidence type="ECO:0000313" key="2">
    <source>
        <dbReference type="Proteomes" id="UP000283530"/>
    </source>
</evidence>
<dbReference type="Proteomes" id="UP000283530">
    <property type="component" value="Unassembled WGS sequence"/>
</dbReference>
<dbReference type="InterPro" id="IPR010605">
    <property type="entry name" value="DUF1191"/>
</dbReference>
<proteinExistence type="predicted"/>
<dbReference type="EMBL" id="QPKB01000002">
    <property type="protein sequence ID" value="RWR75797.1"/>
    <property type="molecule type" value="Genomic_DNA"/>
</dbReference>
<keyword evidence="2" id="KW-1185">Reference proteome</keyword>
<organism evidence="1 2">
    <name type="scientific">Cinnamomum micranthum f. kanehirae</name>
    <dbReference type="NCBI Taxonomy" id="337451"/>
    <lineage>
        <taxon>Eukaryota</taxon>
        <taxon>Viridiplantae</taxon>
        <taxon>Streptophyta</taxon>
        <taxon>Embryophyta</taxon>
        <taxon>Tracheophyta</taxon>
        <taxon>Spermatophyta</taxon>
        <taxon>Magnoliopsida</taxon>
        <taxon>Magnoliidae</taxon>
        <taxon>Laurales</taxon>
        <taxon>Lauraceae</taxon>
        <taxon>Cinnamomum</taxon>
    </lineage>
</organism>